<reference evidence="1 2" key="1">
    <citation type="submission" date="2021-01" db="EMBL/GenBank/DDBJ databases">
        <title>Adiantum capillus-veneris genome.</title>
        <authorList>
            <person name="Fang Y."/>
            <person name="Liao Q."/>
        </authorList>
    </citation>
    <scope>NUCLEOTIDE SEQUENCE [LARGE SCALE GENOMIC DNA]</scope>
    <source>
        <strain evidence="1">H3</strain>
        <tissue evidence="1">Leaf</tissue>
    </source>
</reference>
<name>A0A9D4V5V7_ADICA</name>
<evidence type="ECO:0000313" key="2">
    <source>
        <dbReference type="Proteomes" id="UP000886520"/>
    </source>
</evidence>
<comment type="caution">
    <text evidence="1">The sequence shown here is derived from an EMBL/GenBank/DDBJ whole genome shotgun (WGS) entry which is preliminary data.</text>
</comment>
<gene>
    <name evidence="1" type="ORF">GOP47_0004961</name>
</gene>
<evidence type="ECO:0000313" key="1">
    <source>
        <dbReference type="EMBL" id="KAI5079482.1"/>
    </source>
</evidence>
<accession>A0A9D4V5V7</accession>
<dbReference type="Proteomes" id="UP000886520">
    <property type="component" value="Chromosome 5"/>
</dbReference>
<proteinExistence type="predicted"/>
<sequence length="73" mass="8078">MVGTLLKIYVVNCPPHKSLIRAFNFLLSTLDSSRDRRPACRRSCVLLVVAKGSVRPAAALGFSRSLLLYSCHM</sequence>
<organism evidence="1 2">
    <name type="scientific">Adiantum capillus-veneris</name>
    <name type="common">Maidenhair fern</name>
    <dbReference type="NCBI Taxonomy" id="13818"/>
    <lineage>
        <taxon>Eukaryota</taxon>
        <taxon>Viridiplantae</taxon>
        <taxon>Streptophyta</taxon>
        <taxon>Embryophyta</taxon>
        <taxon>Tracheophyta</taxon>
        <taxon>Polypodiopsida</taxon>
        <taxon>Polypodiidae</taxon>
        <taxon>Polypodiales</taxon>
        <taxon>Pteridineae</taxon>
        <taxon>Pteridaceae</taxon>
        <taxon>Vittarioideae</taxon>
        <taxon>Adiantum</taxon>
    </lineage>
</organism>
<dbReference type="EMBL" id="JABFUD020000005">
    <property type="protein sequence ID" value="KAI5079482.1"/>
    <property type="molecule type" value="Genomic_DNA"/>
</dbReference>
<keyword evidence="2" id="KW-1185">Reference proteome</keyword>
<dbReference type="AlphaFoldDB" id="A0A9D4V5V7"/>
<protein>
    <submittedName>
        <fullName evidence="1">Uncharacterized protein</fullName>
    </submittedName>
</protein>